<reference evidence="3 4" key="1">
    <citation type="journal article" date="2016" name="Nat. Commun.">
        <title>Thousands of microbial genomes shed light on interconnected biogeochemical processes in an aquifer system.</title>
        <authorList>
            <person name="Anantharaman K."/>
            <person name="Brown C.T."/>
            <person name="Hug L.A."/>
            <person name="Sharon I."/>
            <person name="Castelle C.J."/>
            <person name="Probst A.J."/>
            <person name="Thomas B.C."/>
            <person name="Singh A."/>
            <person name="Wilkins M.J."/>
            <person name="Karaoz U."/>
            <person name="Brodie E.L."/>
            <person name="Williams K.H."/>
            <person name="Hubbard S.S."/>
            <person name="Banfield J.F."/>
        </authorList>
    </citation>
    <scope>NUCLEOTIDE SEQUENCE [LARGE SCALE GENOMIC DNA]</scope>
</reference>
<name>A0A1F7VCL5_9BACT</name>
<accession>A0A1F7VCL5</accession>
<evidence type="ECO:0000256" key="1">
    <source>
        <dbReference type="SAM" id="MobiDB-lite"/>
    </source>
</evidence>
<feature type="region of interest" description="Disordered" evidence="1">
    <location>
        <begin position="1935"/>
        <end position="2040"/>
    </location>
</feature>
<feature type="chain" id="PRO_5009533230" evidence="2">
    <location>
        <begin position="29"/>
        <end position="2040"/>
    </location>
</feature>
<evidence type="ECO:0000313" key="3">
    <source>
        <dbReference type="EMBL" id="OGL88266.1"/>
    </source>
</evidence>
<sequence>MSTHVRRQFASFLLMVTFFVTMVGVARAATTPPNLVSYQGRVLNANGVPVTDASLSIVFKLYDASSGGTCLWSNSSSSCATSTARTVTLSSGLFSENLGDTAHATPYAAIADTVFSDNAAVYLGITIGSDSEMTPRKRMTAAPYALNAENIDGIDSTSLVRTSATENFDLSSAKFLGTYPFVFEGATTNSITTTFAFTDPALTNKIITFPNTTGTVVTTGDTGGVTSTMITDGTILNADINTSAAIDFSKFATLTSGNILVGSAGEVATSVALSGDATLVASGALSIASNVLDFDNFADALALDAATSITGAAGETFQFSRTLTNATAENGLYLTVTAQDGTSSTTSQYGLLLDNAASTEGLDGGLVLQNTDADDAVGAGILFAAGGAGTDFTYGIDFTAASFGTAAIRLGSNTLSGTTAVIDFTGFDVAATTGATVIAGSADGITALTLSLGDILVSNGDLNLSGGDFNVTLDATDDVNITKTAQAASTEEGLAIAFTTGAGDGQDVYSALKVTTTNAVDHLGTGVNFDSVYGINIGNLSAADSDANEMAIYIGDTWDSQIRFADTSTSISIENAGTITFEDGIGNDLMLIADGGTVGNVTVTGDLAVSDGDLTTTATTATLFNTNATTLSLGGAATTALNLGNGSGNYSAINIGSGTGTHTISIAGFAATGADNVYIGTGGGTDAIVIGSATGATSDIRGTAIDIGTGGSNPSDIIIGNPHVDSSTYIYAGGAWEITSAGLILMGANLESQATTINLFDDLLTDDSTIDFGGVTVDSANTINIATEGTTADTITIGNTHASSALNLKGGTVALTGAATTGTTTTSAFTLNDTALTSGTLLYGDLRGTSGTALNFAYGGAVTQSTGAFTGLVLDLTNLTGANGLDMTNVALTTKGQTRSGAGTEVVSGVTVASSGALMQDTAAGTFSWYGANITSPAATANFAGSLMRESAFRASLSAITGTAGSVFSNGFDVVIPDSAIVTGGFMNGMSVNGVGALGTIGVGPAAGTLNGIDIATITTPGNGTENAINIGSGWDKDINATTSFDVSIGGTLELYLDGDDFSPATSNGNSLGDTDNMWSDLFLASGGVINFDNSDVTLTHAANALDIAGGDFNVAIIDGQSINFDGDGTPTADIFRLGVSDTATGTDGIDLLTLEYDIDNINGAYIHVLTPGLTANGSDLINIMEVDAFTLATTSSNNEFKAIEIGNITVTSDFTGQIIRGLDIGNVSQDTDGNITANAINVGTGWDAEINLASTTPKIAIGATGTLSVTDGTNVLLDVIDDGTVGRLSVGLNGTATTNGLCHSGANLDAASSAARDIVVCSGAPADYAEWHETDGTVQQGDIVAITDTKFTYNTSESNAFTGEILPGTVQKTIAVLSAATLSQSERVFGVVSTSPNQTIGTDVLDQGAHPQPIALVGRIPVNVTNQNGAITAGDYITVSSTPGKGMKATLAGRVIGIALSDLNGVTGQVIVQVTNSWYFGSMIGNDGTSTLLTDNVIVAPVGTASASTTTFDSYGLALRGSAWNGNLAEAVSMMFKNKVTDGTNYRLSVRNTTDSEVAYITNAGTMQVAGDMVVGGKIYPSNLGGIQTDKYIYYDGSAGPGGDFIRTNASGWSTGSYDFAEMFPSSEVLDSGDVVVFSSTNEHVKRSTKKNERSIAGIVSTRPGFLAGENTPGSYPIALAGRVPTNVNLENGTIAVGDPLTTSSTEGSAMKATKAGPIVGYALEPFEGTQGKIIVFVSAGYWGGEATSTTPGADNRASLFGLSNSESMMTLSMGGTINMNGNEISNIGRLAGLTNAWSIEMDGTIKTEGLLKTVITGNNNQKVETVAVTSPEAVITLSGSATLKDGQVEVRYMDINPDFGNAISAIAPVRVVATPNGPVSLYVSEKDQNHFVVKSFGGNASEVEFDWVVTGYRKGFEPVEKITAPVVAEVTTSSAPVSVTEIASQTTTETPVSSDVTAPAAVSKTDAQAPAATSASSSSPVESTNTEPFVTNVAAQETLTASTPTEPPADSASSTSSSTTSVDSPAENVSASAPTSSS</sequence>
<dbReference type="EMBL" id="MGEQ01000001">
    <property type="protein sequence ID" value="OGL88266.1"/>
    <property type="molecule type" value="Genomic_DNA"/>
</dbReference>
<feature type="signal peptide" evidence="2">
    <location>
        <begin position="1"/>
        <end position="28"/>
    </location>
</feature>
<keyword evidence="2" id="KW-0732">Signal</keyword>
<organism evidence="3 4">
    <name type="scientific">Candidatus Uhrbacteria bacterium RIFCSPLOWO2_02_FULL_48_18</name>
    <dbReference type="NCBI Taxonomy" id="1802408"/>
    <lineage>
        <taxon>Bacteria</taxon>
        <taxon>Candidatus Uhriibacteriota</taxon>
    </lineage>
</organism>
<gene>
    <name evidence="3" type="ORF">A3I41_00905</name>
</gene>
<dbReference type="Gene3D" id="2.40.300.10">
    <property type="entry name" value="Head decoration protein D"/>
    <property type="match status" value="1"/>
</dbReference>
<feature type="compositionally biased region" description="Polar residues" evidence="1">
    <location>
        <begin position="1935"/>
        <end position="1958"/>
    </location>
</feature>
<dbReference type="Proteomes" id="UP000176593">
    <property type="component" value="Unassembled WGS sequence"/>
</dbReference>
<evidence type="ECO:0000313" key="4">
    <source>
        <dbReference type="Proteomes" id="UP000176593"/>
    </source>
</evidence>
<feature type="compositionally biased region" description="Low complexity" evidence="1">
    <location>
        <begin position="1969"/>
        <end position="1981"/>
    </location>
</feature>
<comment type="caution">
    <text evidence="3">The sequence shown here is derived from an EMBL/GenBank/DDBJ whole genome shotgun (WGS) entry which is preliminary data.</text>
</comment>
<feature type="compositionally biased region" description="Polar residues" evidence="1">
    <location>
        <begin position="1982"/>
        <end position="2001"/>
    </location>
</feature>
<proteinExistence type="predicted"/>
<evidence type="ECO:0000256" key="2">
    <source>
        <dbReference type="SAM" id="SignalP"/>
    </source>
</evidence>
<feature type="compositionally biased region" description="Polar residues" evidence="1">
    <location>
        <begin position="2031"/>
        <end position="2040"/>
    </location>
</feature>
<feature type="compositionally biased region" description="Low complexity" evidence="1">
    <location>
        <begin position="2002"/>
        <end position="2029"/>
    </location>
</feature>
<protein>
    <submittedName>
        <fullName evidence="3">Uncharacterized protein</fullName>
    </submittedName>
</protein>